<dbReference type="InterPro" id="IPR012493">
    <property type="entry name" value="Renin_rcpt"/>
</dbReference>
<feature type="chain" id="PRO_5002742470" description="Renin receptor-like C-terminal transmembrane spanning segment domain-containing protein" evidence="2">
    <location>
        <begin position="23"/>
        <end position="407"/>
    </location>
</feature>
<dbReference type="GO" id="GO:0009897">
    <property type="term" value="C:external side of plasma membrane"/>
    <property type="evidence" value="ECO:0000318"/>
    <property type="project" value="GO_Central"/>
</dbReference>
<dbReference type="EMBL" id="CH991550">
    <property type="protein sequence ID" value="EDQ89699.1"/>
    <property type="molecule type" value="Genomic_DNA"/>
</dbReference>
<dbReference type="RefSeq" id="XP_001745728.1">
    <property type="nucleotide sequence ID" value="XM_001745676.1"/>
</dbReference>
<evidence type="ECO:0000259" key="3">
    <source>
        <dbReference type="Pfam" id="PF07850"/>
    </source>
</evidence>
<dbReference type="GO" id="GO:0038023">
    <property type="term" value="F:signaling receptor activity"/>
    <property type="evidence" value="ECO:0007669"/>
    <property type="project" value="InterPro"/>
</dbReference>
<feature type="domain" description="Renin receptor-like C-terminal transmembrane spanning segment" evidence="3">
    <location>
        <begin position="357"/>
        <end position="405"/>
    </location>
</feature>
<dbReference type="KEGG" id="mbr:MONBRDRAFT_32354"/>
<dbReference type="InterPro" id="IPR056780">
    <property type="entry name" value="Renin_r_C"/>
</dbReference>
<feature type="transmembrane region" description="Helical" evidence="1">
    <location>
        <begin position="366"/>
        <end position="388"/>
    </location>
</feature>
<name>A9UZ02_MONBE</name>
<proteinExistence type="predicted"/>
<keyword evidence="2" id="KW-0732">Signal</keyword>
<sequence length="407" mass="43112">MASSLPTMAMAALLLAAACTLSAIMPPSTVSFDHVPSTLQTLPSGAAMSSSDLANVLLAAVGVNTQPAWQGLAPTHPFKRTQSAVLFVIDGAYTDLPQLAGNNAVEVMTATESADFLAADMTDDILPLAAEHAQCEIYSFTQPAVQVDASLWGTTLDMDLSNKIVQELALELTGLLASYQPSADAKSMAVLRVTQLANVIRATGADSAEAQIAVQLVALFKQVVLQRAKDAANGDALVMTTIVQAPAFAASSSIRARRDVAADPIPSNVNLKINTLDSQFVEYCETYTCYCNRDIDGKPYDVDTRCSVSCSDKQKDCFDCAYIPCDCNATDRLQPGAAVCAACQDGFDMIGNHCYESGDFSVATNIILGLGILIFISLLATCCSLAYMNPGYDSIIYKMTSTHLKSS</sequence>
<dbReference type="Proteomes" id="UP000001357">
    <property type="component" value="Unassembled WGS sequence"/>
</dbReference>
<accession>A9UZ02</accession>
<evidence type="ECO:0000313" key="5">
    <source>
        <dbReference type="Proteomes" id="UP000001357"/>
    </source>
</evidence>
<keyword evidence="5" id="KW-1185">Reference proteome</keyword>
<reference evidence="4 5" key="1">
    <citation type="journal article" date="2008" name="Nature">
        <title>The genome of the choanoflagellate Monosiga brevicollis and the origin of metazoans.</title>
        <authorList>
            <consortium name="JGI Sequencing"/>
            <person name="King N."/>
            <person name="Westbrook M.J."/>
            <person name="Young S.L."/>
            <person name="Kuo A."/>
            <person name="Abedin M."/>
            <person name="Chapman J."/>
            <person name="Fairclough S."/>
            <person name="Hellsten U."/>
            <person name="Isogai Y."/>
            <person name="Letunic I."/>
            <person name="Marr M."/>
            <person name="Pincus D."/>
            <person name="Putnam N."/>
            <person name="Rokas A."/>
            <person name="Wright K.J."/>
            <person name="Zuzow R."/>
            <person name="Dirks W."/>
            <person name="Good M."/>
            <person name="Goodstein D."/>
            <person name="Lemons D."/>
            <person name="Li W."/>
            <person name="Lyons J.B."/>
            <person name="Morris A."/>
            <person name="Nichols S."/>
            <person name="Richter D.J."/>
            <person name="Salamov A."/>
            <person name="Bork P."/>
            <person name="Lim W.A."/>
            <person name="Manning G."/>
            <person name="Miller W.T."/>
            <person name="McGinnis W."/>
            <person name="Shapiro H."/>
            <person name="Tjian R."/>
            <person name="Grigoriev I.V."/>
            <person name="Rokhsar D."/>
        </authorList>
    </citation>
    <scope>NUCLEOTIDE SEQUENCE [LARGE SCALE GENOMIC DNA]</scope>
    <source>
        <strain evidence="5">MX1 / ATCC 50154</strain>
    </source>
</reference>
<dbReference type="PANTHER" id="PTHR13351">
    <property type="entry name" value="RENIN RECEPTOR"/>
    <property type="match status" value="1"/>
</dbReference>
<dbReference type="GeneID" id="5890863"/>
<dbReference type="OMA" id="NHCYLES"/>
<keyword evidence="1" id="KW-0472">Membrane</keyword>
<dbReference type="PANTHER" id="PTHR13351:SF1">
    <property type="entry name" value="RENIN RECEPTOR"/>
    <property type="match status" value="1"/>
</dbReference>
<gene>
    <name evidence="4" type="ORF">MONBRDRAFT_32354</name>
</gene>
<dbReference type="AlphaFoldDB" id="A9UZ02"/>
<evidence type="ECO:0000256" key="2">
    <source>
        <dbReference type="SAM" id="SignalP"/>
    </source>
</evidence>
<dbReference type="STRING" id="81824.A9UZ02"/>
<evidence type="ECO:0000313" key="4">
    <source>
        <dbReference type="EMBL" id="EDQ89699.1"/>
    </source>
</evidence>
<organism evidence="4 5">
    <name type="scientific">Monosiga brevicollis</name>
    <name type="common">Choanoflagellate</name>
    <dbReference type="NCBI Taxonomy" id="81824"/>
    <lineage>
        <taxon>Eukaryota</taxon>
        <taxon>Choanoflagellata</taxon>
        <taxon>Craspedida</taxon>
        <taxon>Salpingoecidae</taxon>
        <taxon>Monosiga</taxon>
    </lineage>
</organism>
<protein>
    <recommendedName>
        <fullName evidence="3">Renin receptor-like C-terminal transmembrane spanning segment domain-containing protein</fullName>
    </recommendedName>
</protein>
<feature type="signal peptide" evidence="2">
    <location>
        <begin position="1"/>
        <end position="22"/>
    </location>
</feature>
<dbReference type="InParanoid" id="A9UZ02"/>
<keyword evidence="1" id="KW-0812">Transmembrane</keyword>
<keyword evidence="1" id="KW-1133">Transmembrane helix</keyword>
<dbReference type="Pfam" id="PF07850">
    <property type="entry name" value="Renin_r"/>
    <property type="match status" value="1"/>
</dbReference>
<evidence type="ECO:0000256" key="1">
    <source>
        <dbReference type="SAM" id="Phobius"/>
    </source>
</evidence>